<proteinExistence type="predicted"/>
<reference evidence="3 4" key="1">
    <citation type="submission" date="2018-12" db="EMBL/GenBank/DDBJ databases">
        <authorList>
            <person name="Feng G."/>
            <person name="Zhu H."/>
        </authorList>
    </citation>
    <scope>NUCLEOTIDE SEQUENCE [LARGE SCALE GENOMIC DNA]</scope>
    <source>
        <strain evidence="3 4">KCTC 12533</strain>
    </source>
</reference>
<dbReference type="OrthoDB" id="672438at2"/>
<dbReference type="Pfam" id="PF05838">
    <property type="entry name" value="Glyco_hydro_108"/>
    <property type="match status" value="1"/>
</dbReference>
<keyword evidence="4" id="KW-1185">Reference proteome</keyword>
<evidence type="ECO:0000313" key="4">
    <source>
        <dbReference type="Proteomes" id="UP000273500"/>
    </source>
</evidence>
<feature type="domain" description="Peptidoglycan binding" evidence="2">
    <location>
        <begin position="110"/>
        <end position="183"/>
    </location>
</feature>
<dbReference type="RefSeq" id="WP_125418831.1">
    <property type="nucleotide sequence ID" value="NZ_RWIT01000002.1"/>
</dbReference>
<feature type="domain" description="TtsA-like Glycoside hydrolase family 108" evidence="1">
    <location>
        <begin position="11"/>
        <end position="104"/>
    </location>
</feature>
<evidence type="ECO:0000259" key="1">
    <source>
        <dbReference type="Pfam" id="PF05838"/>
    </source>
</evidence>
<dbReference type="Gene3D" id="1.20.141.10">
    <property type="entry name" value="Chitosanase, subunit A, domain 1"/>
    <property type="match status" value="1"/>
</dbReference>
<dbReference type="EMBL" id="RWIT01000002">
    <property type="protein sequence ID" value="RSK50133.1"/>
    <property type="molecule type" value="Genomic_DNA"/>
</dbReference>
<gene>
    <name evidence="3" type="ORF">EI291_05630</name>
</gene>
<accession>A0A428KUG4</accession>
<evidence type="ECO:0000259" key="2">
    <source>
        <dbReference type="Pfam" id="PF09374"/>
    </source>
</evidence>
<comment type="caution">
    <text evidence="3">The sequence shown here is derived from an EMBL/GenBank/DDBJ whole genome shotgun (WGS) entry which is preliminary data.</text>
</comment>
<protein>
    <submittedName>
        <fullName evidence="3">Uncharacterized protein</fullName>
    </submittedName>
</protein>
<sequence>MADFKIAHAITAKNEGGYANNPADRGGETHLGIARRFHPNWPGWQIVDTLKKQVGFPGTANNSTQLKALAANFYKVQFWDVLKLDSITDQLLANAVYDFGVNAGPGRSATLLQQAANVTNRNSGTNLVVDGKIGPATVAVLNAHPTPALLRKAFAIKRGSFYLTLAENSPTQEVFVASWLSRITL</sequence>
<dbReference type="Pfam" id="PF09374">
    <property type="entry name" value="PG_binding_3"/>
    <property type="match status" value="1"/>
</dbReference>
<dbReference type="Proteomes" id="UP000273500">
    <property type="component" value="Unassembled WGS sequence"/>
</dbReference>
<dbReference type="InterPro" id="IPR018537">
    <property type="entry name" value="Peptidoglycan-bd_3"/>
</dbReference>
<name>A0A428KUG4_9BACT</name>
<organism evidence="3 4">
    <name type="scientific">Hymenobacter rigui</name>
    <dbReference type="NCBI Taxonomy" id="334424"/>
    <lineage>
        <taxon>Bacteria</taxon>
        <taxon>Pseudomonadati</taxon>
        <taxon>Bacteroidota</taxon>
        <taxon>Cytophagia</taxon>
        <taxon>Cytophagales</taxon>
        <taxon>Hymenobacteraceae</taxon>
        <taxon>Hymenobacter</taxon>
    </lineage>
</organism>
<dbReference type="InterPro" id="IPR008565">
    <property type="entry name" value="TtsA-like_GH18_dom"/>
</dbReference>
<evidence type="ECO:0000313" key="3">
    <source>
        <dbReference type="EMBL" id="RSK50133.1"/>
    </source>
</evidence>
<dbReference type="AlphaFoldDB" id="A0A428KUG4"/>
<dbReference type="InterPro" id="IPR023346">
    <property type="entry name" value="Lysozyme-like_dom_sf"/>
</dbReference>
<dbReference type="SUPFAM" id="SSF53955">
    <property type="entry name" value="Lysozyme-like"/>
    <property type="match status" value="1"/>
</dbReference>